<evidence type="ECO:0000313" key="2">
    <source>
        <dbReference type="EMBL" id="BCY27430.1"/>
    </source>
</evidence>
<evidence type="ECO:0000313" key="3">
    <source>
        <dbReference type="Proteomes" id="UP000825258"/>
    </source>
</evidence>
<name>A0ABN6HVF0_9FLAO</name>
<proteinExistence type="predicted"/>
<feature type="domain" description="DUF676" evidence="1">
    <location>
        <begin position="371"/>
        <end position="435"/>
    </location>
</feature>
<evidence type="ECO:0000259" key="1">
    <source>
        <dbReference type="Pfam" id="PF05057"/>
    </source>
</evidence>
<gene>
    <name evidence="2" type="ORF">KK2020170_02980</name>
</gene>
<dbReference type="SUPFAM" id="SSF53474">
    <property type="entry name" value="alpha/beta-Hydrolases"/>
    <property type="match status" value="1"/>
</dbReference>
<protein>
    <recommendedName>
        <fullName evidence="1">DUF676 domain-containing protein</fullName>
    </recommendedName>
</protein>
<dbReference type="Pfam" id="PF05057">
    <property type="entry name" value="DUF676"/>
    <property type="match status" value="1"/>
</dbReference>
<organism evidence="2 3">
    <name type="scientific">Flavobacterium okayamense</name>
    <dbReference type="NCBI Taxonomy" id="2830782"/>
    <lineage>
        <taxon>Bacteria</taxon>
        <taxon>Pseudomonadati</taxon>
        <taxon>Bacteroidota</taxon>
        <taxon>Flavobacteriia</taxon>
        <taxon>Flavobacteriales</taxon>
        <taxon>Flavobacteriaceae</taxon>
        <taxon>Flavobacterium</taxon>
    </lineage>
</organism>
<keyword evidence="3" id="KW-1185">Reference proteome</keyword>
<reference evidence="2 3" key="1">
    <citation type="submission" date="2021-06" db="EMBL/GenBank/DDBJ databases">
        <title>Whole genome sequences of Flavobacterium sp. KK2020170 and assembly.</title>
        <authorList>
            <person name="Kitahara K."/>
            <person name="Miyoshi S."/>
            <person name="Uesaka K."/>
        </authorList>
    </citation>
    <scope>NUCLEOTIDE SEQUENCE [LARGE SCALE GENOMIC DNA]</scope>
    <source>
        <strain evidence="2 3">KK2020170</strain>
    </source>
</reference>
<dbReference type="InterPro" id="IPR007751">
    <property type="entry name" value="DUF676_lipase-like"/>
</dbReference>
<dbReference type="InterPro" id="IPR029058">
    <property type="entry name" value="AB_hydrolase_fold"/>
</dbReference>
<dbReference type="Gene3D" id="3.40.50.1820">
    <property type="entry name" value="alpha/beta hydrolase"/>
    <property type="match status" value="1"/>
</dbReference>
<sequence length="1236" mass="136758">MHSILIINLLTMKKITLLLILFLGLNTFNAQESNSSSHRFELLKQKSSTKILYDRVAQIAELTKEKNVAFPSIYYKQAFHEIQRSDYLNRLPNLDYLEDETEKGFANNLIPISVLIADFEVLKNEVKSQNLIQLNSNNQYEAIDPNFEYFTTHSIGLVSPLIKQLKGKNIEFIVKNELVFNTTSIAIDKIEANFNNQGFKRVNVDEKFTIDFNTIGEKEIIFKTTLKNGKVFTNKVSIEIKEKAQTIDYSANISHKAPSTVGPLTSITSSLTYQGYNEVSAHAGQGEFQIYYDNEAGLLDKIILVCDGFDPADGRDVNSIYGLLNYGNPLQNLGENVRDLGYDVVVLNFPQYTRPDGITNIDGGVDYIQRNARVMIELINYLNANKVGNQELVIIGPSMGGLISRYALRFMEMNGMDHKTRLWLSFDSPHLGANVPIGMQHMFNYIAYDSDISDLTVRAIVESMLKSPAARQMLIDHMEGHLVSTAFDETDFIQSPTTALLPIGHPTHRNVFQTELNTMGFPQNCRKIAISNGAGNGTMTGTPGMSILSGLDVPDSSGFTRALLDLNFAPNTNTNIRVSRIRKQAWTFFWLTIGTGQTNAMSPTTSAGLDSAPGGLFNLESLAADSGGNPTLDRFLNAMALKVFSFIPARSSVGVTSTNNWYANLNSSSGSPFDAFFIPTVNEDHVTLTDNNVAFAMDEIVNNIQLKCQTITNWDGSSWSNGLPAKDKQVTFTGNYTSSSDIEACSISISGSAIVSFQSGHDLTVRGGINVGTTAQLIMQDNANIYQIEEITNSGNVNVNKNVSTKRLDYIGWSSPVANQNLKAFSPNTLDNRFYEYIPTGTTTPTAYNSVNPNTNTFNQAKGYLIRASNSYPSTLTSWNGSFTGTPFNGRINPNTIYGGIGLGYNLVGNPYPSPLNIQELIEGNVNTFDGTLYFWTNTNSPVGGVYTLNNFATRNLTGGTAAVNGSLIPDEYVQTGQGFYVNSLVTGPMYFTNSMRNMVSNNQFINRNSNNSVTLNEAHKFWLNLSEGENKHNEILIGYVPNATNELDFGYDGKLFNNGSSALYSVAQNEELVIQGRSLPFTNDDIIPLGIKTDKSNLFTISLGNVEGLFSENQNIYIKDKVTGAVIDLTKNDYSFIANEGANNYRFEILFKKENEANTNENQTLVYDNGNSLIFDSSNKIKSIEVYDTLGRLLFSKSNVNLKHFETNLILKTNSVLLINLTDENQITTKTKVVF</sequence>
<dbReference type="Proteomes" id="UP000825258">
    <property type="component" value="Chromosome"/>
</dbReference>
<dbReference type="EMBL" id="AP024749">
    <property type="protein sequence ID" value="BCY27430.1"/>
    <property type="molecule type" value="Genomic_DNA"/>
</dbReference>
<accession>A0ABN6HVF0</accession>